<proteinExistence type="inferred from homology"/>
<gene>
    <name evidence="2" type="ORF">AQJ54_23890</name>
</gene>
<dbReference type="AlphaFoldDB" id="A0A101RYH4"/>
<keyword evidence="1" id="KW-0808">Transferase</keyword>
<name>A0A101RYH4_9ACTN</name>
<sequence>MGAVLTREVQVYDDGDGPSAAAARLTGRTATGERPVSGALTEVTLDDGRTLMVKRGEAPGEAAAEAAGLRWLGRAGTGAVPVRVPVVHGHDDRWLVTDLVPRGRPGRDAAADLGHALAALHTAGAPAFGSPPPGGPREAYIGRAPMRNVEGADWPEWYAEHRVLPYLRSAVDDGTIASGEAPVIERLCERLPDLAGPAEPPARLHGDLWNGNVLWGADGHAWLIDPAAHGGHRETDLAMLHLFGCPHLDEVLRGYERAAPLADGWRDRIGLHQLFPLLVHAVLFGRGYAEQALSAAKAALER</sequence>
<dbReference type="SUPFAM" id="SSF56112">
    <property type="entry name" value="Protein kinase-like (PK-like)"/>
    <property type="match status" value="1"/>
</dbReference>
<dbReference type="Proteomes" id="UP000054375">
    <property type="component" value="Unassembled WGS sequence"/>
</dbReference>
<reference evidence="2 3" key="1">
    <citation type="submission" date="2015-10" db="EMBL/GenBank/DDBJ databases">
        <title>Draft genome sequence of Streptomyces griseorubiginosus DSM 40469, type strain for the species Streptomyces griseorubiginosus.</title>
        <authorList>
            <person name="Ruckert C."/>
            <person name="Winkler A."/>
            <person name="Kalinowski J."/>
            <person name="Kampfer P."/>
            <person name="Glaeser S."/>
        </authorList>
    </citation>
    <scope>NUCLEOTIDE SEQUENCE [LARGE SCALE GENOMIC DNA]</scope>
    <source>
        <strain evidence="2 3">DSM 40469</strain>
    </source>
</reference>
<dbReference type="Gene3D" id="3.30.200.20">
    <property type="entry name" value="Phosphorylase Kinase, domain 1"/>
    <property type="match status" value="1"/>
</dbReference>
<dbReference type="InterPro" id="IPR016477">
    <property type="entry name" value="Fructo-/Ketosamine-3-kinase"/>
</dbReference>
<dbReference type="EMBL" id="LMWV01000020">
    <property type="protein sequence ID" value="KUN64089.1"/>
    <property type="molecule type" value="Genomic_DNA"/>
</dbReference>
<organism evidence="2 3">
    <name type="scientific">Streptomyces griseorubiginosus</name>
    <dbReference type="NCBI Taxonomy" id="67304"/>
    <lineage>
        <taxon>Bacteria</taxon>
        <taxon>Bacillati</taxon>
        <taxon>Actinomycetota</taxon>
        <taxon>Actinomycetes</taxon>
        <taxon>Kitasatosporales</taxon>
        <taxon>Streptomycetaceae</taxon>
        <taxon>Streptomyces</taxon>
    </lineage>
</organism>
<comment type="caution">
    <text evidence="2">The sequence shown here is derived from an EMBL/GenBank/DDBJ whole genome shotgun (WGS) entry which is preliminary data.</text>
</comment>
<comment type="similarity">
    <text evidence="1">Belongs to the fructosamine kinase family.</text>
</comment>
<protein>
    <submittedName>
        <fullName evidence="2">Fructosamine kinase</fullName>
    </submittedName>
</protein>
<dbReference type="Pfam" id="PF03881">
    <property type="entry name" value="Fructosamin_kin"/>
    <property type="match status" value="1"/>
</dbReference>
<dbReference type="Gene3D" id="1.20.1270.240">
    <property type="match status" value="1"/>
</dbReference>
<evidence type="ECO:0000313" key="2">
    <source>
        <dbReference type="EMBL" id="KUN64089.1"/>
    </source>
</evidence>
<evidence type="ECO:0000256" key="1">
    <source>
        <dbReference type="PIRNR" id="PIRNR006221"/>
    </source>
</evidence>
<keyword evidence="1 2" id="KW-0418">Kinase</keyword>
<accession>A0A101RYH4</accession>
<dbReference type="GO" id="GO:0016301">
    <property type="term" value="F:kinase activity"/>
    <property type="evidence" value="ECO:0007669"/>
    <property type="project" value="UniProtKB-UniRule"/>
</dbReference>
<evidence type="ECO:0000313" key="3">
    <source>
        <dbReference type="Proteomes" id="UP000054375"/>
    </source>
</evidence>
<dbReference type="Gene3D" id="1.10.510.10">
    <property type="entry name" value="Transferase(Phosphotransferase) domain 1"/>
    <property type="match status" value="1"/>
</dbReference>
<dbReference type="PANTHER" id="PTHR12149:SF8">
    <property type="entry name" value="PROTEIN-RIBULOSAMINE 3-KINASE"/>
    <property type="match status" value="1"/>
</dbReference>
<keyword evidence="3" id="KW-1185">Reference proteome</keyword>
<dbReference type="InterPro" id="IPR011009">
    <property type="entry name" value="Kinase-like_dom_sf"/>
</dbReference>
<dbReference type="PIRSF" id="PIRSF006221">
    <property type="entry name" value="Ketosamine-3-kinase"/>
    <property type="match status" value="1"/>
</dbReference>
<dbReference type="PANTHER" id="PTHR12149">
    <property type="entry name" value="FRUCTOSAMINE 3 KINASE-RELATED PROTEIN"/>
    <property type="match status" value="1"/>
</dbReference>